<evidence type="ECO:0000313" key="3">
    <source>
        <dbReference type="Proteomes" id="UP001059596"/>
    </source>
</evidence>
<feature type="non-terminal residue" evidence="2">
    <location>
        <position position="296"/>
    </location>
</feature>
<evidence type="ECO:0000256" key="1">
    <source>
        <dbReference type="SAM" id="Phobius"/>
    </source>
</evidence>
<evidence type="ECO:0000313" key="2">
    <source>
        <dbReference type="EMBL" id="KAI8044259.1"/>
    </source>
</evidence>
<accession>A0A9P9YW55</accession>
<dbReference type="Proteomes" id="UP001059596">
    <property type="component" value="Chromosome 3R"/>
</dbReference>
<feature type="transmembrane region" description="Helical" evidence="1">
    <location>
        <begin position="82"/>
        <end position="102"/>
    </location>
</feature>
<name>A0A9P9YW55_9MUSC</name>
<reference evidence="2" key="1">
    <citation type="journal article" date="2023" name="Genome Biol. Evol.">
        <title>Long-read-based Genome Assembly of Drosophila gunungcola Reveals Fewer Chemosensory Genes in Flower-breeding Species.</title>
        <authorList>
            <person name="Negi A."/>
            <person name="Liao B.Y."/>
            <person name="Yeh S.D."/>
        </authorList>
    </citation>
    <scope>NUCLEOTIDE SEQUENCE</scope>
    <source>
        <strain evidence="2">Sukarami</strain>
    </source>
</reference>
<proteinExistence type="predicted"/>
<feature type="transmembrane region" description="Helical" evidence="1">
    <location>
        <begin position="267"/>
        <end position="286"/>
    </location>
</feature>
<keyword evidence="1" id="KW-1133">Transmembrane helix</keyword>
<keyword evidence="3" id="KW-1185">Reference proteome</keyword>
<sequence length="296" mass="34914">NLREDSGNLRESIRQANLNKSKFINTKYINYSVNNFKIKHCIHLTRLFYRWWQRQRHSIMRRHLTFCQKYQLLLWKDIKLQLANVIEFVLIILLAALMPLLITIGTKVAKSMFHFDIELEKAPGPKSIETSLFKDIYFSPYNGLIENLIYELANISDFTQIESFDATETLQKNMIKNQKAVGIVFPSDWESIKTLPDALNFTLYMPVYIKSNGFKYFESGFLLLQERLSQLFIKLKNKGGKNIPMVRMNHFPYPRYVPNHYAKSAKFMAYMYLVSFFLPCITIAKLPKGRTCKRLY</sequence>
<protein>
    <submittedName>
        <fullName evidence="2">Uncharacterized protein</fullName>
    </submittedName>
</protein>
<keyword evidence="1" id="KW-0472">Membrane</keyword>
<dbReference type="AlphaFoldDB" id="A0A9P9YW55"/>
<dbReference type="EMBL" id="JAMKOV010000001">
    <property type="protein sequence ID" value="KAI8044259.1"/>
    <property type="molecule type" value="Genomic_DNA"/>
</dbReference>
<organism evidence="2 3">
    <name type="scientific">Drosophila gunungcola</name>
    <name type="common">fruit fly</name>
    <dbReference type="NCBI Taxonomy" id="103775"/>
    <lineage>
        <taxon>Eukaryota</taxon>
        <taxon>Metazoa</taxon>
        <taxon>Ecdysozoa</taxon>
        <taxon>Arthropoda</taxon>
        <taxon>Hexapoda</taxon>
        <taxon>Insecta</taxon>
        <taxon>Pterygota</taxon>
        <taxon>Neoptera</taxon>
        <taxon>Endopterygota</taxon>
        <taxon>Diptera</taxon>
        <taxon>Brachycera</taxon>
        <taxon>Muscomorpha</taxon>
        <taxon>Ephydroidea</taxon>
        <taxon>Drosophilidae</taxon>
        <taxon>Drosophila</taxon>
        <taxon>Sophophora</taxon>
    </lineage>
</organism>
<keyword evidence="1" id="KW-0812">Transmembrane</keyword>
<gene>
    <name evidence="2" type="ORF">M5D96_000410</name>
</gene>
<comment type="caution">
    <text evidence="2">The sequence shown here is derived from an EMBL/GenBank/DDBJ whole genome shotgun (WGS) entry which is preliminary data.</text>
</comment>